<reference evidence="3 4" key="1">
    <citation type="submission" date="2019-08" db="EMBL/GenBank/DDBJ databases">
        <title>Lewinella sp. strain SSH13 Genome sequencing and assembly.</title>
        <authorList>
            <person name="Kim I."/>
        </authorList>
    </citation>
    <scope>NUCLEOTIDE SEQUENCE [LARGE SCALE GENOMIC DNA]</scope>
    <source>
        <strain evidence="3 4">SSH13</strain>
    </source>
</reference>
<proteinExistence type="predicted"/>
<gene>
    <name evidence="3" type="ORF">FUA23_19905</name>
</gene>
<keyword evidence="1 3" id="KW-0378">Hydrolase</keyword>
<dbReference type="Pfam" id="PF07859">
    <property type="entry name" value="Abhydrolase_3"/>
    <property type="match status" value="1"/>
</dbReference>
<evidence type="ECO:0000313" key="3">
    <source>
        <dbReference type="EMBL" id="TXF86003.1"/>
    </source>
</evidence>
<keyword evidence="4" id="KW-1185">Reference proteome</keyword>
<feature type="domain" description="Alpha/beta hydrolase fold-3" evidence="2">
    <location>
        <begin position="60"/>
        <end position="142"/>
    </location>
</feature>
<dbReference type="InterPro" id="IPR013094">
    <property type="entry name" value="AB_hydrolase_3"/>
</dbReference>
<name>A0A5C7F7L6_9BACT</name>
<dbReference type="AlphaFoldDB" id="A0A5C7F7L6"/>
<dbReference type="SUPFAM" id="SSF53474">
    <property type="entry name" value="alpha/beta-Hydrolases"/>
    <property type="match status" value="1"/>
</dbReference>
<dbReference type="PANTHER" id="PTHR48081">
    <property type="entry name" value="AB HYDROLASE SUPERFAMILY PROTEIN C4A8.06C"/>
    <property type="match status" value="1"/>
</dbReference>
<comment type="caution">
    <text evidence="3">The sequence shown here is derived from an EMBL/GenBank/DDBJ whole genome shotgun (WGS) entry which is preliminary data.</text>
</comment>
<dbReference type="GO" id="GO:0016787">
    <property type="term" value="F:hydrolase activity"/>
    <property type="evidence" value="ECO:0007669"/>
    <property type="project" value="UniProtKB-KW"/>
</dbReference>
<dbReference type="RefSeq" id="WP_147932533.1">
    <property type="nucleotide sequence ID" value="NZ_VOXD01000042.1"/>
</dbReference>
<evidence type="ECO:0000259" key="2">
    <source>
        <dbReference type="Pfam" id="PF07859"/>
    </source>
</evidence>
<organism evidence="3 4">
    <name type="scientific">Neolewinella aurantiaca</name>
    <dbReference type="NCBI Taxonomy" id="2602767"/>
    <lineage>
        <taxon>Bacteria</taxon>
        <taxon>Pseudomonadati</taxon>
        <taxon>Bacteroidota</taxon>
        <taxon>Saprospiria</taxon>
        <taxon>Saprospirales</taxon>
        <taxon>Lewinellaceae</taxon>
        <taxon>Neolewinella</taxon>
    </lineage>
</organism>
<protein>
    <submittedName>
        <fullName evidence="3">Alpha/beta hydrolase</fullName>
    </submittedName>
</protein>
<sequence>MPLRNTLLYNSLGLPAYWKACRKARAEMEAVVEKVRYGEHRRQYVLVVKGRNAIPGRYAFYFHGGAWTFGQPESFVPAANPWLELGFTVVLPSYRRPPQVGLDGVVNDCRAAIGAIEPAGQVTHLHAGGISAGAHLTALLSLHPEWWKEAGWPGGPQKALLCAGPLSLELLSPRAIFRRYAHLDPCQTIIPDLPDLDWQLLHGTHDGMVDSNHSENFYEKLLAAGHSADLHILPGGTHLDAGRWMFGGQGAQTVRDFLGAGAGAE</sequence>
<dbReference type="Proteomes" id="UP000321907">
    <property type="component" value="Unassembled WGS sequence"/>
</dbReference>
<evidence type="ECO:0000256" key="1">
    <source>
        <dbReference type="ARBA" id="ARBA00022801"/>
    </source>
</evidence>
<dbReference type="OrthoDB" id="9777975at2"/>
<dbReference type="InterPro" id="IPR029058">
    <property type="entry name" value="AB_hydrolase_fold"/>
</dbReference>
<accession>A0A5C7F7L6</accession>
<dbReference type="EMBL" id="VOXD01000042">
    <property type="protein sequence ID" value="TXF86003.1"/>
    <property type="molecule type" value="Genomic_DNA"/>
</dbReference>
<dbReference type="InterPro" id="IPR050300">
    <property type="entry name" value="GDXG_lipolytic_enzyme"/>
</dbReference>
<evidence type="ECO:0000313" key="4">
    <source>
        <dbReference type="Proteomes" id="UP000321907"/>
    </source>
</evidence>
<dbReference type="Gene3D" id="3.40.50.1820">
    <property type="entry name" value="alpha/beta hydrolase"/>
    <property type="match status" value="1"/>
</dbReference>